<gene>
    <name evidence="1" type="ORF">E8E13_006253</name>
</gene>
<dbReference type="Gene3D" id="3.30.70.100">
    <property type="match status" value="2"/>
</dbReference>
<dbReference type="PANTHER" id="PTHR42052:SF1">
    <property type="entry name" value="ABM DOMAIN-CONTAINING PROTEIN"/>
    <property type="match status" value="1"/>
</dbReference>
<dbReference type="OrthoDB" id="3830579at2759"/>
<dbReference type="Proteomes" id="UP000801428">
    <property type="component" value="Unassembled WGS sequence"/>
</dbReference>
<keyword evidence="2" id="KW-1185">Reference proteome</keyword>
<dbReference type="EMBL" id="SWKU01000007">
    <property type="protein sequence ID" value="KAF3004890.1"/>
    <property type="molecule type" value="Genomic_DNA"/>
</dbReference>
<dbReference type="SUPFAM" id="SSF54909">
    <property type="entry name" value="Dimeric alpha+beta barrel"/>
    <property type="match status" value="1"/>
</dbReference>
<sequence length="219" mass="24040">MSGPVTEIAIVPIKDGYSVESGEGKTIWDVTLKTISEQKGFKRGSWGVQIENPSVAQMAIDWESLDAHKAFIASDAYGPFMERLKPLFGGTPHLYHVKVPASSATSPFDAPVTECIALYFDQAFDEAAYGKSFSNFVTEAGKVQDSEASGLVGGWSVETHKFDGEGDDKKFFGAFIGWPSVESHMEFRKNEAFPSVVAHLREGVDKVKVHHVAFKRFKA</sequence>
<accession>A0A9P4WD73</accession>
<dbReference type="PANTHER" id="PTHR42052">
    <property type="entry name" value="ABM DOMAIN-CONTAINING PROTEIN"/>
    <property type="match status" value="1"/>
</dbReference>
<evidence type="ECO:0000313" key="1">
    <source>
        <dbReference type="EMBL" id="KAF3004890.1"/>
    </source>
</evidence>
<comment type="caution">
    <text evidence="1">The sequence shown here is derived from an EMBL/GenBank/DDBJ whole genome shotgun (WGS) entry which is preliminary data.</text>
</comment>
<proteinExistence type="predicted"/>
<name>A0A9P4WD73_CURKU</name>
<protein>
    <recommendedName>
        <fullName evidence="3">ABM domain-containing protein</fullName>
    </recommendedName>
</protein>
<evidence type="ECO:0000313" key="2">
    <source>
        <dbReference type="Proteomes" id="UP000801428"/>
    </source>
</evidence>
<dbReference type="AlphaFoldDB" id="A0A9P4WD73"/>
<organism evidence="1 2">
    <name type="scientific">Curvularia kusanoi</name>
    <name type="common">Cochliobolus kusanoi</name>
    <dbReference type="NCBI Taxonomy" id="90978"/>
    <lineage>
        <taxon>Eukaryota</taxon>
        <taxon>Fungi</taxon>
        <taxon>Dikarya</taxon>
        <taxon>Ascomycota</taxon>
        <taxon>Pezizomycotina</taxon>
        <taxon>Dothideomycetes</taxon>
        <taxon>Pleosporomycetidae</taxon>
        <taxon>Pleosporales</taxon>
        <taxon>Pleosporineae</taxon>
        <taxon>Pleosporaceae</taxon>
        <taxon>Curvularia</taxon>
    </lineage>
</organism>
<evidence type="ECO:0008006" key="3">
    <source>
        <dbReference type="Google" id="ProtNLM"/>
    </source>
</evidence>
<dbReference type="InterPro" id="IPR011008">
    <property type="entry name" value="Dimeric_a/b-barrel"/>
</dbReference>
<reference evidence="1" key="1">
    <citation type="submission" date="2019-04" db="EMBL/GenBank/DDBJ databases">
        <title>Sequencing of skin fungus with MAO and IRED activity.</title>
        <authorList>
            <person name="Marsaioli A.J."/>
            <person name="Bonatto J.M.C."/>
            <person name="Reis Junior O."/>
        </authorList>
    </citation>
    <scope>NUCLEOTIDE SEQUENCE</scope>
    <source>
        <strain evidence="1">30M1</strain>
    </source>
</reference>